<organism evidence="1 2">
    <name type="scientific">Flavisphingopyxis soli</name>
    <dbReference type="NCBI Taxonomy" id="2601267"/>
    <lineage>
        <taxon>Bacteria</taxon>
        <taxon>Pseudomonadati</taxon>
        <taxon>Pseudomonadota</taxon>
        <taxon>Alphaproteobacteria</taxon>
        <taxon>Sphingomonadales</taxon>
        <taxon>Sphingopyxidaceae</taxon>
        <taxon>Flavisphingopyxis</taxon>
    </lineage>
</organism>
<gene>
    <name evidence="1" type="ORF">FSZ31_10120</name>
</gene>
<proteinExistence type="predicted"/>
<accession>A0A5C6UB50</accession>
<dbReference type="AlphaFoldDB" id="A0A5C6UB50"/>
<evidence type="ECO:0000313" key="1">
    <source>
        <dbReference type="EMBL" id="TXC69256.1"/>
    </source>
</evidence>
<protein>
    <submittedName>
        <fullName evidence="1">Uncharacterized protein</fullName>
    </submittedName>
</protein>
<reference evidence="1 2" key="1">
    <citation type="submission" date="2019-08" db="EMBL/GenBank/DDBJ databases">
        <title>Sphingorhabdus soil sp. nov., isolated from arctic soil.</title>
        <authorList>
            <person name="Liu Y."/>
        </authorList>
    </citation>
    <scope>NUCLEOTIDE SEQUENCE [LARGE SCALE GENOMIC DNA]</scope>
    <source>
        <strain evidence="1 2">D-2Q-5-6</strain>
    </source>
</reference>
<sequence length="124" mass="14316">MQWQSIRLELARTEEFPQGSASRAYLVHLPLNNDGTVDLDELDRSRPSATVRRFWPNERDISGYVIRTENGWAFSYRVGDDDDEQLYHLETHRIVEGEYLTIHEPDGSTLPFRVARIIPLDGTG</sequence>
<dbReference type="EMBL" id="VOPY01000002">
    <property type="protein sequence ID" value="TXC69256.1"/>
    <property type="molecule type" value="Genomic_DNA"/>
</dbReference>
<keyword evidence="2" id="KW-1185">Reference proteome</keyword>
<dbReference type="Proteomes" id="UP000321129">
    <property type="component" value="Unassembled WGS sequence"/>
</dbReference>
<name>A0A5C6UB50_9SPHN</name>
<dbReference type="OrthoDB" id="9801741at2"/>
<comment type="caution">
    <text evidence="1">The sequence shown here is derived from an EMBL/GenBank/DDBJ whole genome shotgun (WGS) entry which is preliminary data.</text>
</comment>
<evidence type="ECO:0000313" key="2">
    <source>
        <dbReference type="Proteomes" id="UP000321129"/>
    </source>
</evidence>